<dbReference type="STRING" id="1479485.DA73_0228085"/>
<dbReference type="InterPro" id="IPR036812">
    <property type="entry name" value="NAD(P)_OxRdtase_dom_sf"/>
</dbReference>
<feature type="region of interest" description="Disordered" evidence="1">
    <location>
        <begin position="34"/>
        <end position="61"/>
    </location>
</feature>
<keyword evidence="5" id="KW-1185">Reference proteome</keyword>
<feature type="compositionally biased region" description="Polar residues" evidence="1">
    <location>
        <begin position="34"/>
        <end position="58"/>
    </location>
</feature>
<reference evidence="4" key="1">
    <citation type="journal article" date="2015" name="Genome Announc.">
        <title>Draft Genome Sequence of Tolypothrix boutellei Strain VB521301.</title>
        <authorList>
            <person name="Chandrababunaidu M.M."/>
            <person name="Singh D."/>
            <person name="Sen D."/>
            <person name="Bhan S."/>
            <person name="Das S."/>
            <person name="Gupta A."/>
            <person name="Adhikary S.P."/>
            <person name="Tripathy S."/>
        </authorList>
    </citation>
    <scope>NUCLEOTIDE SEQUENCE</scope>
    <source>
        <strain evidence="4">VB521301</strain>
    </source>
</reference>
<evidence type="ECO:0000259" key="2">
    <source>
        <dbReference type="Pfam" id="PF00248"/>
    </source>
</evidence>
<dbReference type="GO" id="GO:0016491">
    <property type="term" value="F:oxidoreductase activity"/>
    <property type="evidence" value="ECO:0007669"/>
    <property type="project" value="InterPro"/>
</dbReference>
<dbReference type="Proteomes" id="UP000029738">
    <property type="component" value="Unassembled WGS sequence"/>
</dbReference>
<name>A0A0C1R832_9CYAN</name>
<dbReference type="Gene3D" id="3.20.20.100">
    <property type="entry name" value="NADP-dependent oxidoreductase domain"/>
    <property type="match status" value="1"/>
</dbReference>
<evidence type="ECO:0000313" key="5">
    <source>
        <dbReference type="Proteomes" id="UP000029738"/>
    </source>
</evidence>
<sequence>MINTKTTRRNFLKTSVAVAGGIVGNSACQQLTTSTVEPSANSTSTPDLNSQGASTSVSHAPLEKMPQRVLGRTGVTVPILGLGGSASPLSRPQEEEEANSIAIIERAYELGIRYFDTASNYGPSEERLGKVLPPHRKEIFLASKSNARDRDRAWQELEQSLKRLKTDYLDLWQFHSVSFDWNLDAIFNSKHGAIRAAREAKEQKIVRFVGITGHNNPAIIAQALRRYPFDTALIPINAADKHTPSPFITGVLPVAQKNNTGIIAMKVPAYGRLFKPGILDGMQQAMGYALSQPGVHCCIIAAEDINLLEQNVRVASAFQSLSSRELQAIEQRTASAWQDSSFFREWA</sequence>
<gene>
    <name evidence="4" type="ORF">DA73_0228085</name>
    <name evidence="3" type="ORF">DA73_0400039280</name>
</gene>
<accession>A0A0C1R832</accession>
<dbReference type="InterPro" id="IPR006311">
    <property type="entry name" value="TAT_signal"/>
</dbReference>
<comment type="caution">
    <text evidence="4">The sequence shown here is derived from an EMBL/GenBank/DDBJ whole genome shotgun (WGS) entry which is preliminary data.</text>
</comment>
<dbReference type="EMBL" id="JHEG04000002">
    <property type="protein sequence ID" value="KAF3883768.1"/>
    <property type="molecule type" value="Genomic_DNA"/>
</dbReference>
<dbReference type="PRINTS" id="PR00069">
    <property type="entry name" value="ALDKETRDTASE"/>
</dbReference>
<dbReference type="InterPro" id="IPR020471">
    <property type="entry name" value="AKR"/>
</dbReference>
<proteinExistence type="predicted"/>
<feature type="domain" description="NADP-dependent oxidoreductase" evidence="2">
    <location>
        <begin position="80"/>
        <end position="274"/>
    </location>
</feature>
<reference evidence="3" key="2">
    <citation type="submission" date="2019-11" db="EMBL/GenBank/DDBJ databases">
        <title>Improved Assembly of Tolypothrix boutellei genome.</title>
        <authorList>
            <person name="Sarangi A.N."/>
            <person name="Mukherjee M."/>
            <person name="Ghosh S."/>
            <person name="Singh D."/>
            <person name="Das A."/>
            <person name="Kant S."/>
            <person name="Prusty A."/>
            <person name="Tripathy S."/>
        </authorList>
    </citation>
    <scope>NUCLEOTIDE SEQUENCE</scope>
    <source>
        <strain evidence="3">VB521301</strain>
    </source>
</reference>
<dbReference type="InterPro" id="IPR023210">
    <property type="entry name" value="NADP_OxRdtase_dom"/>
</dbReference>
<dbReference type="PROSITE" id="PS51318">
    <property type="entry name" value="TAT"/>
    <property type="match status" value="1"/>
</dbReference>
<dbReference type="PANTHER" id="PTHR43312">
    <property type="entry name" value="D-THREO-ALDOSE 1-DEHYDROGENASE"/>
    <property type="match status" value="1"/>
</dbReference>
<dbReference type="OrthoDB" id="9773828at2"/>
<protein>
    <submittedName>
        <fullName evidence="4">Aldo/keto reductase</fullName>
    </submittedName>
</protein>
<dbReference type="EMBL" id="JHEG02000058">
    <property type="protein sequence ID" value="KIE08440.1"/>
    <property type="molecule type" value="Genomic_DNA"/>
</dbReference>
<evidence type="ECO:0000313" key="3">
    <source>
        <dbReference type="EMBL" id="KAF3883768.1"/>
    </source>
</evidence>
<dbReference type="Pfam" id="PF00248">
    <property type="entry name" value="Aldo_ket_red"/>
    <property type="match status" value="1"/>
</dbReference>
<evidence type="ECO:0000256" key="1">
    <source>
        <dbReference type="SAM" id="MobiDB-lite"/>
    </source>
</evidence>
<organism evidence="4">
    <name type="scientific">Tolypothrix bouteillei VB521301</name>
    <dbReference type="NCBI Taxonomy" id="1479485"/>
    <lineage>
        <taxon>Bacteria</taxon>
        <taxon>Bacillati</taxon>
        <taxon>Cyanobacteriota</taxon>
        <taxon>Cyanophyceae</taxon>
        <taxon>Nostocales</taxon>
        <taxon>Tolypothrichaceae</taxon>
        <taxon>Tolypothrix</taxon>
    </lineage>
</organism>
<dbReference type="InterPro" id="IPR053135">
    <property type="entry name" value="AKR2_Oxidoreductase"/>
</dbReference>
<evidence type="ECO:0000313" key="4">
    <source>
        <dbReference type="EMBL" id="KIE08440.1"/>
    </source>
</evidence>
<dbReference type="CDD" id="cd19100">
    <property type="entry name" value="AKR_unchar"/>
    <property type="match status" value="1"/>
</dbReference>
<dbReference type="RefSeq" id="WP_038080806.1">
    <property type="nucleotide sequence ID" value="NZ_JHEG04000002.1"/>
</dbReference>
<dbReference type="SUPFAM" id="SSF51430">
    <property type="entry name" value="NAD(P)-linked oxidoreductase"/>
    <property type="match status" value="1"/>
</dbReference>
<dbReference type="PANTHER" id="PTHR43312:SF1">
    <property type="entry name" value="NADP-DEPENDENT OXIDOREDUCTASE DOMAIN-CONTAINING PROTEIN"/>
    <property type="match status" value="1"/>
</dbReference>
<dbReference type="AlphaFoldDB" id="A0A0C1R832"/>